<comment type="caution">
    <text evidence="1">The sequence shown here is derived from an EMBL/GenBank/DDBJ whole genome shotgun (WGS) entry which is preliminary data.</text>
</comment>
<dbReference type="OrthoDB" id="7206777at2"/>
<protein>
    <submittedName>
        <fullName evidence="1">Uncharacterized protein</fullName>
    </submittedName>
</protein>
<accession>A0A8E0TSP9</accession>
<name>A0A8E0TSP9_9CAUL</name>
<proteinExistence type="predicted"/>
<keyword evidence="2" id="KW-1185">Reference proteome</keyword>
<sequence length="62" mass="6891">MTEAERIEALLDLVDAERSESADRSAQLTVLGLVERVGRNGYRPTTAGWNLLGERGRAFRTD</sequence>
<evidence type="ECO:0000313" key="2">
    <source>
        <dbReference type="Proteomes" id="UP000016569"/>
    </source>
</evidence>
<dbReference type="EMBL" id="BATC01000030">
    <property type="protein sequence ID" value="GAD59531.1"/>
    <property type="molecule type" value="Genomic_DNA"/>
</dbReference>
<evidence type="ECO:0000313" key="1">
    <source>
        <dbReference type="EMBL" id="GAD59531.1"/>
    </source>
</evidence>
<dbReference type="AlphaFoldDB" id="A0A8E0TSP9"/>
<organism evidence="1 2">
    <name type="scientific">Brevundimonas abyssalis TAR-001</name>
    <dbReference type="NCBI Taxonomy" id="1391729"/>
    <lineage>
        <taxon>Bacteria</taxon>
        <taxon>Pseudomonadati</taxon>
        <taxon>Pseudomonadota</taxon>
        <taxon>Alphaproteobacteria</taxon>
        <taxon>Caulobacterales</taxon>
        <taxon>Caulobacteraceae</taxon>
        <taxon>Brevundimonas</taxon>
    </lineage>
</organism>
<gene>
    <name evidence="1" type="ORF">MBEBAB_1781</name>
</gene>
<reference evidence="2" key="1">
    <citation type="journal article" date="2013" name="Genome Announc.">
        <title>Draft Genome Sequence of the Dimorphic Prosthecate Bacterium Brevundimonas abyssalis TAR-001T.</title>
        <authorList>
            <person name="Tsubouchi T."/>
            <person name="Nishi S."/>
            <person name="Usui K."/>
            <person name="Shimane Y."/>
            <person name="Takaki Y."/>
            <person name="Maruyama T."/>
            <person name="Hatada Y."/>
        </authorList>
    </citation>
    <scope>NUCLEOTIDE SEQUENCE [LARGE SCALE GENOMIC DNA]</scope>
    <source>
        <strain evidence="2">TAR-001</strain>
    </source>
</reference>
<dbReference type="Proteomes" id="UP000016569">
    <property type="component" value="Unassembled WGS sequence"/>
</dbReference>